<dbReference type="RefSeq" id="WP_068452120.1">
    <property type="nucleotide sequence ID" value="NZ_JBCEWA010000002.1"/>
</dbReference>
<dbReference type="Proteomes" id="UP001398420">
    <property type="component" value="Unassembled WGS sequence"/>
</dbReference>
<dbReference type="PROSITE" id="PS51257">
    <property type="entry name" value="PROKAR_LIPOPROTEIN"/>
    <property type="match status" value="1"/>
</dbReference>
<accession>A0ABU9LL68</accession>
<name>A0ABU9LL68_9BACL</name>
<evidence type="ECO:0008006" key="4">
    <source>
        <dbReference type="Google" id="ProtNLM"/>
    </source>
</evidence>
<evidence type="ECO:0000313" key="2">
    <source>
        <dbReference type="EMBL" id="MEL5987416.1"/>
    </source>
</evidence>
<sequence length="123" mass="14063">MKKIIAFILFSQLFLLTACENTTIFSGESKDWKNKYVSSDNDQSGDFDLVIMYIGKEPAPAKINYEYSLANKFNRKAENLELKDNKVQFEKVACDDCGITEDSTIPFGIQYNNKSEIIELEPK</sequence>
<reference evidence="2 3" key="1">
    <citation type="submission" date="2024-04" db="EMBL/GenBank/DDBJ databases">
        <authorList>
            <person name="Wu Y.S."/>
            <person name="Zhang L."/>
        </authorList>
    </citation>
    <scope>NUCLEOTIDE SEQUENCE [LARGE SCALE GENOMIC DNA]</scope>
    <source>
        <strain evidence="2 3">KG-01</strain>
    </source>
</reference>
<proteinExistence type="predicted"/>
<gene>
    <name evidence="2" type="ORF">AAF454_03115</name>
</gene>
<evidence type="ECO:0000256" key="1">
    <source>
        <dbReference type="SAM" id="SignalP"/>
    </source>
</evidence>
<feature type="chain" id="PRO_5045177273" description="Lipoprotein" evidence="1">
    <location>
        <begin position="19"/>
        <end position="123"/>
    </location>
</feature>
<evidence type="ECO:0000313" key="3">
    <source>
        <dbReference type="Proteomes" id="UP001398420"/>
    </source>
</evidence>
<dbReference type="EMBL" id="JBCEWA010000002">
    <property type="protein sequence ID" value="MEL5987416.1"/>
    <property type="molecule type" value="Genomic_DNA"/>
</dbReference>
<comment type="caution">
    <text evidence="2">The sequence shown here is derived from an EMBL/GenBank/DDBJ whole genome shotgun (WGS) entry which is preliminary data.</text>
</comment>
<keyword evidence="3" id="KW-1185">Reference proteome</keyword>
<feature type="signal peptide" evidence="1">
    <location>
        <begin position="1"/>
        <end position="18"/>
    </location>
</feature>
<keyword evidence="1" id="KW-0732">Signal</keyword>
<protein>
    <recommendedName>
        <fullName evidence="4">Lipoprotein</fullName>
    </recommendedName>
</protein>
<organism evidence="2 3">
    <name type="scientific">Kurthia gibsonii</name>
    <dbReference type="NCBI Taxonomy" id="33946"/>
    <lineage>
        <taxon>Bacteria</taxon>
        <taxon>Bacillati</taxon>
        <taxon>Bacillota</taxon>
        <taxon>Bacilli</taxon>
        <taxon>Bacillales</taxon>
        <taxon>Caryophanaceae</taxon>
        <taxon>Kurthia</taxon>
    </lineage>
</organism>